<dbReference type="InterPro" id="IPR046815">
    <property type="entry name" value="P2RX7_C"/>
</dbReference>
<name>A0A210PHD0_MIZYE</name>
<organism evidence="2 3">
    <name type="scientific">Mizuhopecten yessoensis</name>
    <name type="common">Japanese scallop</name>
    <name type="synonym">Patinopecten yessoensis</name>
    <dbReference type="NCBI Taxonomy" id="6573"/>
    <lineage>
        <taxon>Eukaryota</taxon>
        <taxon>Metazoa</taxon>
        <taxon>Spiralia</taxon>
        <taxon>Lophotrochozoa</taxon>
        <taxon>Mollusca</taxon>
        <taxon>Bivalvia</taxon>
        <taxon>Autobranchia</taxon>
        <taxon>Pteriomorphia</taxon>
        <taxon>Pectinida</taxon>
        <taxon>Pectinoidea</taxon>
        <taxon>Pectinidae</taxon>
        <taxon>Mizuhopecten</taxon>
    </lineage>
</organism>
<evidence type="ECO:0000313" key="3">
    <source>
        <dbReference type="Proteomes" id="UP000242188"/>
    </source>
</evidence>
<proteinExistence type="predicted"/>
<dbReference type="PANTHER" id="PTHR36981">
    <property type="entry name" value="ZGC:195170"/>
    <property type="match status" value="1"/>
</dbReference>
<feature type="domain" description="P2X purinoreceptor 7 intracellular" evidence="1">
    <location>
        <begin position="11"/>
        <end position="96"/>
    </location>
</feature>
<dbReference type="Proteomes" id="UP000242188">
    <property type="component" value="Unassembled WGS sequence"/>
</dbReference>
<gene>
    <name evidence="2" type="ORF">KP79_PYT08085</name>
</gene>
<sequence>MDAISGDLSYITLHPGFDAVCLNIYVLQTAYLTFRQYHGQLTNDENKRHRYIAYRQIVEWCWVWLGRHVRVRLPACAVTCIRNAFPALDGQNNDFKFE</sequence>
<dbReference type="OrthoDB" id="5955457at2759"/>
<dbReference type="Pfam" id="PF20478">
    <property type="entry name" value="P2RX7_C"/>
    <property type="match status" value="1"/>
</dbReference>
<evidence type="ECO:0000313" key="2">
    <source>
        <dbReference type="EMBL" id="OWF35908.1"/>
    </source>
</evidence>
<reference evidence="2 3" key="1">
    <citation type="journal article" date="2017" name="Nat. Ecol. Evol.">
        <title>Scallop genome provides insights into evolution of bilaterian karyotype and development.</title>
        <authorList>
            <person name="Wang S."/>
            <person name="Zhang J."/>
            <person name="Jiao W."/>
            <person name="Li J."/>
            <person name="Xun X."/>
            <person name="Sun Y."/>
            <person name="Guo X."/>
            <person name="Huan P."/>
            <person name="Dong B."/>
            <person name="Zhang L."/>
            <person name="Hu X."/>
            <person name="Sun X."/>
            <person name="Wang J."/>
            <person name="Zhao C."/>
            <person name="Wang Y."/>
            <person name="Wang D."/>
            <person name="Huang X."/>
            <person name="Wang R."/>
            <person name="Lv J."/>
            <person name="Li Y."/>
            <person name="Zhang Z."/>
            <person name="Liu B."/>
            <person name="Lu W."/>
            <person name="Hui Y."/>
            <person name="Liang J."/>
            <person name="Zhou Z."/>
            <person name="Hou R."/>
            <person name="Li X."/>
            <person name="Liu Y."/>
            <person name="Li H."/>
            <person name="Ning X."/>
            <person name="Lin Y."/>
            <person name="Zhao L."/>
            <person name="Xing Q."/>
            <person name="Dou J."/>
            <person name="Li Y."/>
            <person name="Mao J."/>
            <person name="Guo H."/>
            <person name="Dou H."/>
            <person name="Li T."/>
            <person name="Mu C."/>
            <person name="Jiang W."/>
            <person name="Fu Q."/>
            <person name="Fu X."/>
            <person name="Miao Y."/>
            <person name="Liu J."/>
            <person name="Yu Q."/>
            <person name="Li R."/>
            <person name="Liao H."/>
            <person name="Li X."/>
            <person name="Kong Y."/>
            <person name="Jiang Z."/>
            <person name="Chourrout D."/>
            <person name="Li R."/>
            <person name="Bao Z."/>
        </authorList>
    </citation>
    <scope>NUCLEOTIDE SEQUENCE [LARGE SCALE GENOMIC DNA]</scope>
    <source>
        <strain evidence="2 3">PY_sf001</strain>
    </source>
</reference>
<keyword evidence="3" id="KW-1185">Reference proteome</keyword>
<dbReference type="EMBL" id="NEDP02076697">
    <property type="protein sequence ID" value="OWF35908.1"/>
    <property type="molecule type" value="Genomic_DNA"/>
</dbReference>
<accession>A0A210PHD0</accession>
<dbReference type="PANTHER" id="PTHR36981:SF1">
    <property type="entry name" value="P2X PURINORECEPTOR 7 INTRACELLULAR DOMAIN-CONTAINING PROTEIN"/>
    <property type="match status" value="1"/>
</dbReference>
<protein>
    <recommendedName>
        <fullName evidence="1">P2X purinoreceptor 7 intracellular domain-containing protein</fullName>
    </recommendedName>
</protein>
<evidence type="ECO:0000259" key="1">
    <source>
        <dbReference type="Pfam" id="PF20478"/>
    </source>
</evidence>
<comment type="caution">
    <text evidence="2">The sequence shown here is derived from an EMBL/GenBank/DDBJ whole genome shotgun (WGS) entry which is preliminary data.</text>
</comment>
<dbReference type="AlphaFoldDB" id="A0A210PHD0"/>